<dbReference type="Pfam" id="PF13966">
    <property type="entry name" value="zf-RVT"/>
    <property type="match status" value="1"/>
</dbReference>
<reference evidence="3" key="1">
    <citation type="journal article" date="2005" name="Nature">
        <title>The map-based sequence of the rice genome.</title>
        <authorList>
            <consortium name="International rice genome sequencing project (IRGSP)"/>
            <person name="Matsumoto T."/>
            <person name="Wu J."/>
            <person name="Kanamori H."/>
            <person name="Katayose Y."/>
            <person name="Fujisawa M."/>
            <person name="Namiki N."/>
            <person name="Mizuno H."/>
            <person name="Yamamoto K."/>
            <person name="Antonio B.A."/>
            <person name="Baba T."/>
            <person name="Sakata K."/>
            <person name="Nagamura Y."/>
            <person name="Aoki H."/>
            <person name="Arikawa K."/>
            <person name="Arita K."/>
            <person name="Bito T."/>
            <person name="Chiden Y."/>
            <person name="Fujitsuka N."/>
            <person name="Fukunaka R."/>
            <person name="Hamada M."/>
            <person name="Harada C."/>
            <person name="Hayashi A."/>
            <person name="Hijishita S."/>
            <person name="Honda M."/>
            <person name="Hosokawa S."/>
            <person name="Ichikawa Y."/>
            <person name="Idonuma A."/>
            <person name="Iijima M."/>
            <person name="Ikeda M."/>
            <person name="Ikeno M."/>
            <person name="Ito K."/>
            <person name="Ito S."/>
            <person name="Ito T."/>
            <person name="Ito Y."/>
            <person name="Ito Y."/>
            <person name="Iwabuchi A."/>
            <person name="Kamiya K."/>
            <person name="Karasawa W."/>
            <person name="Kurita K."/>
            <person name="Katagiri S."/>
            <person name="Kikuta A."/>
            <person name="Kobayashi H."/>
            <person name="Kobayashi N."/>
            <person name="Machita K."/>
            <person name="Maehara T."/>
            <person name="Masukawa M."/>
            <person name="Mizubayashi T."/>
            <person name="Mukai Y."/>
            <person name="Nagasaki H."/>
            <person name="Nagata Y."/>
            <person name="Naito S."/>
            <person name="Nakashima M."/>
            <person name="Nakama Y."/>
            <person name="Nakamichi Y."/>
            <person name="Nakamura M."/>
            <person name="Meguro A."/>
            <person name="Negishi M."/>
            <person name="Ohta I."/>
            <person name="Ohta T."/>
            <person name="Okamoto M."/>
            <person name="Ono N."/>
            <person name="Saji S."/>
            <person name="Sakaguchi M."/>
            <person name="Sakai K."/>
            <person name="Shibata M."/>
            <person name="Shimokawa T."/>
            <person name="Song J."/>
            <person name="Takazaki Y."/>
            <person name="Terasawa K."/>
            <person name="Tsugane M."/>
            <person name="Tsuji K."/>
            <person name="Ueda S."/>
            <person name="Waki K."/>
            <person name="Yamagata H."/>
            <person name="Yamamoto M."/>
            <person name="Yamamoto S."/>
            <person name="Yamane H."/>
            <person name="Yoshiki S."/>
            <person name="Yoshihara R."/>
            <person name="Yukawa K."/>
            <person name="Zhong H."/>
            <person name="Yano M."/>
            <person name="Yuan Q."/>
            <person name="Ouyang S."/>
            <person name="Liu J."/>
            <person name="Jones K.M."/>
            <person name="Gansberger K."/>
            <person name="Moffat K."/>
            <person name="Hill J."/>
            <person name="Bera J."/>
            <person name="Fadrosh D."/>
            <person name="Jin S."/>
            <person name="Johri S."/>
            <person name="Kim M."/>
            <person name="Overton L."/>
            <person name="Reardon M."/>
            <person name="Tsitrin T."/>
            <person name="Vuong H."/>
            <person name="Weaver B."/>
            <person name="Ciecko A."/>
            <person name="Tallon L."/>
            <person name="Jackson J."/>
            <person name="Pai G."/>
            <person name="Aken S.V."/>
            <person name="Utterback T."/>
            <person name="Reidmuller S."/>
            <person name="Feldblyum T."/>
            <person name="Hsiao J."/>
            <person name="Zismann V."/>
            <person name="Iobst S."/>
            <person name="de Vazeille A.R."/>
            <person name="Buell C.R."/>
            <person name="Ying K."/>
            <person name="Li Y."/>
            <person name="Lu T."/>
            <person name="Huang Y."/>
            <person name="Zhao Q."/>
            <person name="Feng Q."/>
            <person name="Zhang L."/>
            <person name="Zhu J."/>
            <person name="Weng Q."/>
            <person name="Mu J."/>
            <person name="Lu Y."/>
            <person name="Fan D."/>
            <person name="Liu Y."/>
            <person name="Guan J."/>
            <person name="Zhang Y."/>
            <person name="Yu S."/>
            <person name="Liu X."/>
            <person name="Zhang Y."/>
            <person name="Hong G."/>
            <person name="Han B."/>
            <person name="Choisne N."/>
            <person name="Demange N."/>
            <person name="Orjeda G."/>
            <person name="Samain S."/>
            <person name="Cattolico L."/>
            <person name="Pelletier E."/>
            <person name="Couloux A."/>
            <person name="Segurens B."/>
            <person name="Wincker P."/>
            <person name="D'Hont A."/>
            <person name="Scarpelli C."/>
            <person name="Weissenbach J."/>
            <person name="Salanoubat M."/>
            <person name="Quetier F."/>
            <person name="Yu Y."/>
            <person name="Kim H.R."/>
            <person name="Rambo T."/>
            <person name="Currie J."/>
            <person name="Collura K."/>
            <person name="Luo M."/>
            <person name="Yang T."/>
            <person name="Ammiraju J.S.S."/>
            <person name="Engler F."/>
            <person name="Soderlund C."/>
            <person name="Wing R.A."/>
            <person name="Palmer L.E."/>
            <person name="de la Bastide M."/>
            <person name="Spiegel L."/>
            <person name="Nascimento L."/>
            <person name="Zutavern T."/>
            <person name="O'Shaughnessy A."/>
            <person name="Dike S."/>
            <person name="Dedhia N."/>
            <person name="Preston R."/>
            <person name="Balija V."/>
            <person name="McCombie W.R."/>
            <person name="Chow T."/>
            <person name="Chen H."/>
            <person name="Chung M."/>
            <person name="Chen C."/>
            <person name="Shaw J."/>
            <person name="Wu H."/>
            <person name="Hsiao K."/>
            <person name="Chao Y."/>
            <person name="Chu M."/>
            <person name="Cheng C."/>
            <person name="Hour A."/>
            <person name="Lee P."/>
            <person name="Lin S."/>
            <person name="Lin Y."/>
            <person name="Liou J."/>
            <person name="Liu S."/>
            <person name="Hsing Y."/>
            <person name="Raghuvanshi S."/>
            <person name="Mohanty A."/>
            <person name="Bharti A.K."/>
            <person name="Gaur A."/>
            <person name="Gupta V."/>
            <person name="Kumar D."/>
            <person name="Ravi V."/>
            <person name="Vij S."/>
            <person name="Kapur A."/>
            <person name="Khurana P."/>
            <person name="Khurana P."/>
            <person name="Khurana J.P."/>
            <person name="Tyagi A.K."/>
            <person name="Gaikwad K."/>
            <person name="Singh A."/>
            <person name="Dalal V."/>
            <person name="Srivastava S."/>
            <person name="Dixit A."/>
            <person name="Pal A.K."/>
            <person name="Ghazi I.A."/>
            <person name="Yadav M."/>
            <person name="Pandit A."/>
            <person name="Bhargava A."/>
            <person name="Sureshbabu K."/>
            <person name="Batra K."/>
            <person name="Sharma T.R."/>
            <person name="Mohapatra T."/>
            <person name="Singh N.K."/>
            <person name="Messing J."/>
            <person name="Nelson A.B."/>
            <person name="Fuks G."/>
            <person name="Kavchok S."/>
            <person name="Keizer G."/>
            <person name="Linton E."/>
            <person name="Llaca V."/>
            <person name="Song R."/>
            <person name="Tanyolac B."/>
            <person name="Young S."/>
            <person name="Ho-Il K."/>
            <person name="Hahn J.H."/>
            <person name="Sangsakoo G."/>
            <person name="Vanavichit A."/>
            <person name="de Mattos Luiz.A.T."/>
            <person name="Zimmer P.D."/>
            <person name="Malone G."/>
            <person name="Dellagostin O."/>
            <person name="de Oliveira A.C."/>
            <person name="Bevan M."/>
            <person name="Bancroft I."/>
            <person name="Minx P."/>
            <person name="Cordum H."/>
            <person name="Wilson R."/>
            <person name="Cheng Z."/>
            <person name="Jin W."/>
            <person name="Jiang J."/>
            <person name="Leong S.A."/>
            <person name="Iwama H."/>
            <person name="Gojobori T."/>
            <person name="Itoh T."/>
            <person name="Niimura Y."/>
            <person name="Fujii Y."/>
            <person name="Habara T."/>
            <person name="Sakai H."/>
            <person name="Sato Y."/>
            <person name="Wilson G."/>
            <person name="Kumar K."/>
            <person name="McCouch S."/>
            <person name="Juretic N."/>
            <person name="Hoen D."/>
            <person name="Wright S."/>
            <person name="Bruskiewich R."/>
            <person name="Bureau T."/>
            <person name="Miyao A."/>
            <person name="Hirochika H."/>
            <person name="Nishikawa T."/>
            <person name="Kadowaki K."/>
            <person name="Sugiura M."/>
            <person name="Burr B."/>
            <person name="Sasaki T."/>
        </authorList>
    </citation>
    <scope>NUCLEOTIDE SEQUENCE [LARGE SCALE GENOMIC DNA]</scope>
    <source>
        <strain evidence="3">cv. Nipponbare</strain>
    </source>
</reference>
<dbReference type="AlphaFoldDB" id="Q2R9R8"/>
<evidence type="ECO:0000313" key="2">
    <source>
        <dbReference type="EMBL" id="AAX96297.1"/>
    </source>
</evidence>
<dbReference type="PANTHER" id="PTHR36617">
    <property type="entry name" value="PROTEIN, PUTATIVE-RELATED"/>
    <property type="match status" value="1"/>
</dbReference>
<name>Q2R9R8_ORYSJ</name>
<evidence type="ECO:0000259" key="1">
    <source>
        <dbReference type="Pfam" id="PF13966"/>
    </source>
</evidence>
<accession>Q2R9R8</accession>
<evidence type="ECO:0000313" key="3">
    <source>
        <dbReference type="Proteomes" id="UP000000763"/>
    </source>
</evidence>
<gene>
    <name evidence="2" type="ordered locus">LOC_Os11g07810</name>
</gene>
<dbReference type="Proteomes" id="UP000000763">
    <property type="component" value="Chromosome 11"/>
</dbReference>
<sequence>MGCKPISLLKFKNGDSHFWHGLMEIKNIFLKFCSKVIGNGEKTLFWEDSWIGGKPLNEQFPNLYNITLTKHITVAKLKQKGINCIKFTRDLSGGRLRDWHKICTSWGDVQLKDNCNNKLRWNLTKDGTVNSFYKALKLQQVHFPQKKIWKFRTPLKIKVFLWLFTKNRILTKDNLYKRGWRKGDKKCQLCDREETVQHLFFDRPLARLMWNTAICVLNLNPALDSQNIFGDWLEKLDKNMKDLVMVGMAAIIWAIWKSRNKACFEKVYPKDPTDVIFLACH</sequence>
<proteinExistence type="predicted"/>
<feature type="domain" description="Reverse transcriptase zinc-binding" evidence="1">
    <location>
        <begin position="128"/>
        <end position="210"/>
    </location>
</feature>
<dbReference type="InterPro" id="IPR026960">
    <property type="entry name" value="RVT-Znf"/>
</dbReference>
<protein>
    <submittedName>
        <fullName evidence="2">Retrotransposon protein, putative, unclassified</fullName>
    </submittedName>
</protein>
<dbReference type="EMBL" id="AC134044">
    <property type="protein sequence ID" value="AAX96297.1"/>
    <property type="molecule type" value="Genomic_DNA"/>
</dbReference>
<dbReference type="PANTHER" id="PTHR36617:SF5">
    <property type="entry name" value="OS05G0421675 PROTEIN"/>
    <property type="match status" value="1"/>
</dbReference>
<organism evidence="2 3">
    <name type="scientific">Oryza sativa subsp. japonica</name>
    <name type="common">Rice</name>
    <dbReference type="NCBI Taxonomy" id="39947"/>
    <lineage>
        <taxon>Eukaryota</taxon>
        <taxon>Viridiplantae</taxon>
        <taxon>Streptophyta</taxon>
        <taxon>Embryophyta</taxon>
        <taxon>Tracheophyta</taxon>
        <taxon>Spermatophyta</taxon>
        <taxon>Magnoliopsida</taxon>
        <taxon>Liliopsida</taxon>
        <taxon>Poales</taxon>
        <taxon>Poaceae</taxon>
        <taxon>BOP clade</taxon>
        <taxon>Oryzoideae</taxon>
        <taxon>Oryzeae</taxon>
        <taxon>Oryzinae</taxon>
        <taxon>Oryza</taxon>
        <taxon>Oryza sativa</taxon>
    </lineage>
</organism>
<reference evidence="3" key="2">
    <citation type="journal article" date="2008" name="Nucleic Acids Res.">
        <title>The rice annotation project database (RAP-DB): 2008 update.</title>
        <authorList>
            <consortium name="The rice annotation project (RAP)"/>
        </authorList>
    </citation>
    <scope>GENOME REANNOTATION</scope>
    <source>
        <strain evidence="3">cv. Nipponbare</strain>
    </source>
</reference>